<dbReference type="GO" id="GO:0016740">
    <property type="term" value="F:transferase activity"/>
    <property type="evidence" value="ECO:0007669"/>
    <property type="project" value="UniProtKB-KW"/>
</dbReference>
<keyword evidence="3" id="KW-1185">Reference proteome</keyword>
<keyword evidence="1" id="KW-1133">Transmembrane helix</keyword>
<dbReference type="RefSeq" id="WP_036854166.1">
    <property type="nucleotide sequence ID" value="NZ_JRNU01000005.1"/>
</dbReference>
<feature type="transmembrane region" description="Helical" evidence="1">
    <location>
        <begin position="300"/>
        <end position="317"/>
    </location>
</feature>
<feature type="transmembrane region" description="Helical" evidence="1">
    <location>
        <begin position="323"/>
        <end position="342"/>
    </location>
</feature>
<dbReference type="EMBL" id="JRNU01000005">
    <property type="protein sequence ID" value="KGF52893.1"/>
    <property type="molecule type" value="Genomic_DNA"/>
</dbReference>
<dbReference type="Gene3D" id="3.90.550.10">
    <property type="entry name" value="Spore Coat Polysaccharide Biosynthesis Protein SpsA, Chain A"/>
    <property type="match status" value="1"/>
</dbReference>
<accession>A0A096B0R6</accession>
<evidence type="ECO:0000256" key="1">
    <source>
        <dbReference type="SAM" id="Phobius"/>
    </source>
</evidence>
<dbReference type="OrthoDB" id="9800276at2"/>
<dbReference type="SUPFAM" id="SSF53448">
    <property type="entry name" value="Nucleotide-diphospho-sugar transferases"/>
    <property type="match status" value="1"/>
</dbReference>
<name>A0A096B0R6_9BACT</name>
<gene>
    <name evidence="2" type="ORF">HMPREF9302_01770</name>
</gene>
<sequence length="390" mass="45116">MLNVDILTIIVSVVVLFLALLTPFINPFFRKVSNKRLSKDENKAKGLALEAQELLPPISVLLTPTDNAEVLLRNLPLYLNQDYPGKFQVVVVVQEKDKETEDVLKQFACENLYITFVPNSSRYMSRKKLAITLGVKAAKHNWIAMVDVSCKPMSEEWLRELAGGITDATDLVVGNTEYEESTADFLRFERLYTAQYLQREYAFSTPYRCEDSALLFKKDMFLRNEGFRGNLKYLRGEFDFLVNKFAIKGNLSFVNSEEGTLTEPTPTEKSYRDKHLFYIEDRKHLARSISHRIWFNIDQWALYLNYIAIIAAGILGWLTNSKIILGAVFLSLLITIILRCVIFNKRSKSLGVIIPVWKVIPYEIIMVWHKLKVVIMYRRANKYDFISHKL</sequence>
<keyword evidence="1" id="KW-0472">Membrane</keyword>
<dbReference type="InterPro" id="IPR029044">
    <property type="entry name" value="Nucleotide-diphossugar_trans"/>
</dbReference>
<keyword evidence="1" id="KW-0812">Transmembrane</keyword>
<evidence type="ECO:0000313" key="2">
    <source>
        <dbReference type="EMBL" id="KGF52893.1"/>
    </source>
</evidence>
<protein>
    <submittedName>
        <fullName evidence="2">Glycosyl transferase family 2</fullName>
    </submittedName>
</protein>
<evidence type="ECO:0000313" key="3">
    <source>
        <dbReference type="Proteomes" id="UP000029614"/>
    </source>
</evidence>
<feature type="transmembrane region" description="Helical" evidence="1">
    <location>
        <begin position="6"/>
        <end position="29"/>
    </location>
</feature>
<dbReference type="Proteomes" id="UP000029614">
    <property type="component" value="Unassembled WGS sequence"/>
</dbReference>
<keyword evidence="2" id="KW-0808">Transferase</keyword>
<dbReference type="Pfam" id="PF13641">
    <property type="entry name" value="Glyco_tranf_2_3"/>
    <property type="match status" value="1"/>
</dbReference>
<reference evidence="2 3" key="1">
    <citation type="submission" date="2014-07" db="EMBL/GenBank/DDBJ databases">
        <authorList>
            <person name="McCorrison J."/>
            <person name="Sanka R."/>
            <person name="Torralba M."/>
            <person name="Gillis M."/>
            <person name="Haft D.H."/>
            <person name="Methe B."/>
            <person name="Sutton G."/>
            <person name="Nelson K.E."/>
        </authorList>
    </citation>
    <scope>NUCLEOTIDE SEQUENCE [LARGE SCALE GENOMIC DNA]</scope>
    <source>
        <strain evidence="2 3">DNF00058</strain>
    </source>
</reference>
<dbReference type="AlphaFoldDB" id="A0A096B0R6"/>
<proteinExistence type="predicted"/>
<comment type="caution">
    <text evidence="2">The sequence shown here is derived from an EMBL/GenBank/DDBJ whole genome shotgun (WGS) entry which is preliminary data.</text>
</comment>
<organism evidence="2 3">
    <name type="scientific">Prevotella amnii DNF00058</name>
    <dbReference type="NCBI Taxonomy" id="1401066"/>
    <lineage>
        <taxon>Bacteria</taxon>
        <taxon>Pseudomonadati</taxon>
        <taxon>Bacteroidota</taxon>
        <taxon>Bacteroidia</taxon>
        <taxon>Bacteroidales</taxon>
        <taxon>Prevotellaceae</taxon>
        <taxon>Prevotella</taxon>
    </lineage>
</organism>